<organism evidence="18 19">
    <name type="scientific">Salsuginibacillus halophilus</name>
    <dbReference type="NCBI Taxonomy" id="517424"/>
    <lineage>
        <taxon>Bacteria</taxon>
        <taxon>Bacillati</taxon>
        <taxon>Bacillota</taxon>
        <taxon>Bacilli</taxon>
        <taxon>Bacillales</taxon>
        <taxon>Bacillaceae</taxon>
        <taxon>Salsuginibacillus</taxon>
    </lineage>
</organism>
<comment type="pathway">
    <text evidence="2 16">Amino-acid biosynthesis; L-lysine biosynthesis via DAP pathway; (S)-tetrahydrodipicolinate from L-aspartate: step 1/4.</text>
</comment>
<name>A0A2P8HYK9_9BACI</name>
<dbReference type="InterPro" id="IPR027795">
    <property type="entry name" value="CASTOR_ACT_dom"/>
</dbReference>
<dbReference type="NCBIfam" id="TIGR00657">
    <property type="entry name" value="asp_kinases"/>
    <property type="match status" value="1"/>
</dbReference>
<dbReference type="SUPFAM" id="SSF55021">
    <property type="entry name" value="ACT-like"/>
    <property type="match status" value="2"/>
</dbReference>
<dbReference type="UniPathway" id="UPA00034">
    <property type="reaction ID" value="UER00015"/>
</dbReference>
<dbReference type="SUPFAM" id="SSF53633">
    <property type="entry name" value="Carbamate kinase-like"/>
    <property type="match status" value="1"/>
</dbReference>
<dbReference type="InterPro" id="IPR045865">
    <property type="entry name" value="ACT-like_dom_sf"/>
</dbReference>
<dbReference type="Pfam" id="PF00696">
    <property type="entry name" value="AA_kinase"/>
    <property type="match status" value="1"/>
</dbReference>
<evidence type="ECO:0000313" key="19">
    <source>
        <dbReference type="Proteomes" id="UP000242310"/>
    </source>
</evidence>
<dbReference type="InterPro" id="IPR001341">
    <property type="entry name" value="Asp_kinase"/>
</dbReference>
<comment type="function">
    <text evidence="1">Catalyzes the phosphorylation of the beta-carboxyl group of aspartic acid with ATP to yield 4-phospho-L-aspartate, which is involved in the branched biosynthetic pathway leading to the biosynthesis of amino acids threonine, isoleucine and methionine.</text>
</comment>
<evidence type="ECO:0000256" key="12">
    <source>
        <dbReference type="ARBA" id="ARBA00023154"/>
    </source>
</evidence>
<dbReference type="GO" id="GO:0019877">
    <property type="term" value="P:diaminopimelate biosynthetic process"/>
    <property type="evidence" value="ECO:0007669"/>
    <property type="project" value="UniProtKB-KW"/>
</dbReference>
<dbReference type="GO" id="GO:0009090">
    <property type="term" value="P:homoserine biosynthetic process"/>
    <property type="evidence" value="ECO:0007669"/>
    <property type="project" value="TreeGrafter"/>
</dbReference>
<feature type="binding site" evidence="14">
    <location>
        <position position="88"/>
    </location>
    <ligand>
        <name>substrate</name>
    </ligand>
</feature>
<evidence type="ECO:0000256" key="7">
    <source>
        <dbReference type="ARBA" id="ARBA00022679"/>
    </source>
</evidence>
<feature type="binding site" evidence="14">
    <location>
        <begin position="16"/>
        <end position="19"/>
    </location>
    <ligand>
        <name>ATP</name>
        <dbReference type="ChEBI" id="CHEBI:30616"/>
    </ligand>
</feature>
<dbReference type="AlphaFoldDB" id="A0A2P8HYK9"/>
<dbReference type="Pfam" id="PF13840">
    <property type="entry name" value="ACT_7"/>
    <property type="match status" value="1"/>
</dbReference>
<dbReference type="GO" id="GO:0004072">
    <property type="term" value="F:aspartate kinase activity"/>
    <property type="evidence" value="ECO:0007669"/>
    <property type="project" value="UniProtKB-EC"/>
</dbReference>
<evidence type="ECO:0000256" key="8">
    <source>
        <dbReference type="ARBA" id="ARBA00022741"/>
    </source>
</evidence>
<comment type="pathway">
    <text evidence="3 16">Amino-acid biosynthesis; L-methionine biosynthesis via de novo pathway; L-homoserine from L-aspartate: step 1/3.</text>
</comment>
<dbReference type="InterPro" id="IPR005260">
    <property type="entry name" value="Asp_kin_monofn"/>
</dbReference>
<dbReference type="Gene3D" id="3.40.1160.10">
    <property type="entry name" value="Acetylglutamate kinase-like"/>
    <property type="match status" value="1"/>
</dbReference>
<dbReference type="InterPro" id="IPR036393">
    <property type="entry name" value="AceGlu_kinase-like_sf"/>
</dbReference>
<reference evidence="18 19" key="1">
    <citation type="submission" date="2018-03" db="EMBL/GenBank/DDBJ databases">
        <title>Genomic Encyclopedia of Type Strains, Phase III (KMG-III): the genomes of soil and plant-associated and newly described type strains.</title>
        <authorList>
            <person name="Whitman W."/>
        </authorList>
    </citation>
    <scope>NUCLEOTIDE SEQUENCE [LARGE SCALE GENOMIC DNA]</scope>
    <source>
        <strain evidence="18 19">CGMCC 1.07653</strain>
    </source>
</reference>
<feature type="binding site" evidence="14">
    <location>
        <begin position="187"/>
        <end position="188"/>
    </location>
    <ligand>
        <name>ATP</name>
        <dbReference type="ChEBI" id="CHEBI:30616"/>
    </ligand>
</feature>
<evidence type="ECO:0000256" key="15">
    <source>
        <dbReference type="RuleBase" id="RU003448"/>
    </source>
</evidence>
<feature type="domain" description="ACT" evidence="17">
    <location>
        <begin position="353"/>
        <end position="424"/>
    </location>
</feature>
<keyword evidence="19" id="KW-1185">Reference proteome</keyword>
<dbReference type="GO" id="GO:0009089">
    <property type="term" value="P:lysine biosynthetic process via diaminopimelate"/>
    <property type="evidence" value="ECO:0007669"/>
    <property type="project" value="UniProtKB-UniPathway"/>
</dbReference>
<evidence type="ECO:0000256" key="10">
    <source>
        <dbReference type="ARBA" id="ARBA00022840"/>
    </source>
</evidence>
<feature type="binding site" evidence="14">
    <location>
        <begin position="223"/>
        <end position="224"/>
    </location>
    <ligand>
        <name>ATP</name>
        <dbReference type="ChEBI" id="CHEBI:30616"/>
    </ligand>
</feature>
<dbReference type="EMBL" id="PYAV01000001">
    <property type="protein sequence ID" value="PSL51244.1"/>
    <property type="molecule type" value="Genomic_DNA"/>
</dbReference>
<evidence type="ECO:0000256" key="6">
    <source>
        <dbReference type="ARBA" id="ARBA00022605"/>
    </source>
</evidence>
<dbReference type="GO" id="GO:0009088">
    <property type="term" value="P:threonine biosynthetic process"/>
    <property type="evidence" value="ECO:0007669"/>
    <property type="project" value="UniProtKB-UniPathway"/>
</dbReference>
<dbReference type="GO" id="GO:0005524">
    <property type="term" value="F:ATP binding"/>
    <property type="evidence" value="ECO:0007669"/>
    <property type="project" value="UniProtKB-KW"/>
</dbReference>
<keyword evidence="9 15" id="KW-0418">Kinase</keyword>
<evidence type="ECO:0000313" key="18">
    <source>
        <dbReference type="EMBL" id="PSL51244.1"/>
    </source>
</evidence>
<evidence type="ECO:0000256" key="1">
    <source>
        <dbReference type="ARBA" id="ARBA00003121"/>
    </source>
</evidence>
<gene>
    <name evidence="18" type="ORF">B0H94_101154</name>
</gene>
<evidence type="ECO:0000256" key="14">
    <source>
        <dbReference type="PIRSR" id="PIRSR000726-1"/>
    </source>
</evidence>
<evidence type="ECO:0000256" key="2">
    <source>
        <dbReference type="ARBA" id="ARBA00004766"/>
    </source>
</evidence>
<dbReference type="NCBIfam" id="TIGR00656">
    <property type="entry name" value="asp_kin_monofn"/>
    <property type="match status" value="1"/>
</dbReference>
<evidence type="ECO:0000256" key="11">
    <source>
        <dbReference type="ARBA" id="ARBA00022915"/>
    </source>
</evidence>
<feature type="binding site" evidence="14">
    <location>
        <position position="61"/>
    </location>
    <ligand>
        <name>substrate</name>
    </ligand>
</feature>
<comment type="catalytic activity">
    <reaction evidence="13 15">
        <text>L-aspartate + ATP = 4-phospho-L-aspartate + ADP</text>
        <dbReference type="Rhea" id="RHEA:23776"/>
        <dbReference type="ChEBI" id="CHEBI:29991"/>
        <dbReference type="ChEBI" id="CHEBI:30616"/>
        <dbReference type="ChEBI" id="CHEBI:57535"/>
        <dbReference type="ChEBI" id="CHEBI:456216"/>
        <dbReference type="EC" id="2.7.2.4"/>
    </reaction>
</comment>
<evidence type="ECO:0000259" key="17">
    <source>
        <dbReference type="PROSITE" id="PS51671"/>
    </source>
</evidence>
<keyword evidence="12" id="KW-0457">Lysine biosynthesis</keyword>
<dbReference type="UniPathway" id="UPA00051">
    <property type="reaction ID" value="UER00462"/>
</dbReference>
<dbReference type="PANTHER" id="PTHR21499:SF3">
    <property type="entry name" value="ASPARTOKINASE"/>
    <property type="match status" value="1"/>
</dbReference>
<dbReference type="InterPro" id="IPR018042">
    <property type="entry name" value="Aspartate_kinase_CS"/>
</dbReference>
<accession>A0A2P8HYK9</accession>
<dbReference type="UniPathway" id="UPA00050">
    <property type="reaction ID" value="UER00461"/>
</dbReference>
<evidence type="ECO:0000256" key="4">
    <source>
        <dbReference type="ARBA" id="ARBA00005139"/>
    </source>
</evidence>
<dbReference type="GO" id="GO:0005829">
    <property type="term" value="C:cytosol"/>
    <property type="evidence" value="ECO:0007669"/>
    <property type="project" value="TreeGrafter"/>
</dbReference>
<dbReference type="NCBIfam" id="NF006068">
    <property type="entry name" value="PRK08210.1"/>
    <property type="match status" value="1"/>
</dbReference>
<sequence>MVFRLCRLYMSIVVQKFGGTSVRDEETRRAAAGHVKAAVNEGNQVVVVVSAMGRSGDPYATDTLLDLVGSNTSNVGRRERDLLVSCGEVISSVVFAELLASDNLAATAMTGAQAGFRTNEDFEDAKIVEMKPQRIKQALETYDVVVVAGFQGLSRSGEITTLGRGGSDTSATALGAALSASWVDIFTDVEGVMTADPRLVDKARPLKQVTYNEICNMAYQGAKVIHPRAVEIAMQAKVPIRIRSTQSEAPGTLITAMNGQQPGRDVDDQLVTGIAHMKDLTQIHVKAKGDERNLQSDVFQTMAQAGISVDFINISLSGVVYTVPDHTKDEALRLLHDKGYETETVSGCAKVSAVGAGMTGVPGVASKITSALFSEEIPILQAADSHTTIWVLVHGDDLQKSVNALHDMFLHELEQFATQEQVDA</sequence>
<comment type="pathway">
    <text evidence="4 16">Amino-acid biosynthesis; L-threonine biosynthesis; L-threonine from L-aspartate: step 1/5.</text>
</comment>
<evidence type="ECO:0000256" key="9">
    <source>
        <dbReference type="ARBA" id="ARBA00022777"/>
    </source>
</evidence>
<feature type="binding site" evidence="14">
    <location>
        <position position="198"/>
    </location>
    <ligand>
        <name>ATP</name>
        <dbReference type="ChEBI" id="CHEBI:30616"/>
    </ligand>
</feature>
<dbReference type="EC" id="2.7.2.4" evidence="15"/>
<protein>
    <recommendedName>
        <fullName evidence="15">Aspartokinase</fullName>
        <ecNumber evidence="15">2.7.2.4</ecNumber>
    </recommendedName>
</protein>
<dbReference type="PIRSF" id="PIRSF000726">
    <property type="entry name" value="Asp_kin"/>
    <property type="match status" value="1"/>
</dbReference>
<evidence type="ECO:0000256" key="5">
    <source>
        <dbReference type="ARBA" id="ARBA00010122"/>
    </source>
</evidence>
<dbReference type="PANTHER" id="PTHR21499">
    <property type="entry name" value="ASPARTATE KINASE"/>
    <property type="match status" value="1"/>
</dbReference>
<dbReference type="Proteomes" id="UP000242310">
    <property type="component" value="Unassembled WGS sequence"/>
</dbReference>
<dbReference type="InterPro" id="IPR001048">
    <property type="entry name" value="Asp/Glu/Uridylate_kinase"/>
</dbReference>
<evidence type="ECO:0000256" key="16">
    <source>
        <dbReference type="RuleBase" id="RU004249"/>
    </source>
</evidence>
<keyword evidence="11" id="KW-0220">Diaminopimelate biosynthesis</keyword>
<dbReference type="PROSITE" id="PS51671">
    <property type="entry name" value="ACT"/>
    <property type="match status" value="1"/>
</dbReference>
<dbReference type="PROSITE" id="PS00324">
    <property type="entry name" value="ASPARTOKINASE"/>
    <property type="match status" value="1"/>
</dbReference>
<keyword evidence="6 16" id="KW-0028">Amino-acid biosynthesis</keyword>
<keyword evidence="10 14" id="KW-0067">ATP-binding</keyword>
<evidence type="ECO:0000256" key="13">
    <source>
        <dbReference type="ARBA" id="ARBA00047872"/>
    </source>
</evidence>
<comment type="similarity">
    <text evidence="5 15">Belongs to the aspartokinase family.</text>
</comment>
<evidence type="ECO:0000256" key="3">
    <source>
        <dbReference type="ARBA" id="ARBA00004986"/>
    </source>
</evidence>
<keyword evidence="7 15" id="KW-0808">Transferase</keyword>
<dbReference type="Gene3D" id="3.30.2130.10">
    <property type="entry name" value="VC0802-like"/>
    <property type="match status" value="1"/>
</dbReference>
<dbReference type="InterPro" id="IPR002912">
    <property type="entry name" value="ACT_dom"/>
</dbReference>
<keyword evidence="8 14" id="KW-0547">Nucleotide-binding</keyword>
<proteinExistence type="inferred from homology"/>
<dbReference type="FunFam" id="3.40.1160.10:FF:000002">
    <property type="entry name" value="Aspartokinase"/>
    <property type="match status" value="1"/>
</dbReference>
<comment type="caution">
    <text evidence="18">The sequence shown here is derived from an EMBL/GenBank/DDBJ whole genome shotgun (WGS) entry which is preliminary data.</text>
</comment>